<dbReference type="Pfam" id="PF02163">
    <property type="entry name" value="Peptidase_M50"/>
    <property type="match status" value="1"/>
</dbReference>
<dbReference type="EC" id="3.4.24.-" evidence="11"/>
<evidence type="ECO:0000256" key="11">
    <source>
        <dbReference type="RuleBase" id="RU362031"/>
    </source>
</evidence>
<comment type="cofactor">
    <cofactor evidence="1 11">
        <name>Zn(2+)</name>
        <dbReference type="ChEBI" id="CHEBI:29105"/>
    </cofactor>
</comment>
<evidence type="ECO:0000256" key="8">
    <source>
        <dbReference type="ARBA" id="ARBA00022989"/>
    </source>
</evidence>
<organism evidence="13 14">
    <name type="scientific">Effusibacillus consociatus</name>
    <dbReference type="NCBI Taxonomy" id="1117041"/>
    <lineage>
        <taxon>Bacteria</taxon>
        <taxon>Bacillati</taxon>
        <taxon>Bacillota</taxon>
        <taxon>Bacilli</taxon>
        <taxon>Bacillales</taxon>
        <taxon>Alicyclobacillaceae</taxon>
        <taxon>Effusibacillus</taxon>
    </lineage>
</organism>
<evidence type="ECO:0000256" key="1">
    <source>
        <dbReference type="ARBA" id="ARBA00001947"/>
    </source>
</evidence>
<feature type="domain" description="PDZ" evidence="12">
    <location>
        <begin position="115"/>
        <end position="155"/>
    </location>
</feature>
<dbReference type="GO" id="GO:0008237">
    <property type="term" value="F:metallopeptidase activity"/>
    <property type="evidence" value="ECO:0007669"/>
    <property type="project" value="UniProtKB-KW"/>
</dbReference>
<dbReference type="InterPro" id="IPR004387">
    <property type="entry name" value="Pept_M50_Zn"/>
</dbReference>
<keyword evidence="8 11" id="KW-1133">Transmembrane helix</keyword>
<dbReference type="NCBIfam" id="TIGR00054">
    <property type="entry name" value="RIP metalloprotease RseP"/>
    <property type="match status" value="1"/>
</dbReference>
<dbReference type="InterPro" id="IPR041489">
    <property type="entry name" value="PDZ_6"/>
</dbReference>
<reference evidence="14" key="1">
    <citation type="journal article" date="2019" name="Int. J. Syst. Evol. Microbiol.">
        <title>The Global Catalogue of Microorganisms (GCM) 10K type strain sequencing project: providing services to taxonomists for standard genome sequencing and annotation.</title>
        <authorList>
            <consortium name="The Broad Institute Genomics Platform"/>
            <consortium name="The Broad Institute Genome Sequencing Center for Infectious Disease"/>
            <person name="Wu L."/>
            <person name="Ma J."/>
        </authorList>
    </citation>
    <scope>NUCLEOTIDE SEQUENCE [LARGE SCALE GENOMIC DNA]</scope>
    <source>
        <strain evidence="14">WYCCWR 12678</strain>
    </source>
</reference>
<keyword evidence="4" id="KW-0645">Protease</keyword>
<evidence type="ECO:0000256" key="7">
    <source>
        <dbReference type="ARBA" id="ARBA00022833"/>
    </source>
</evidence>
<dbReference type="EMBL" id="JBHSHC010000154">
    <property type="protein sequence ID" value="MFC4770001.1"/>
    <property type="molecule type" value="Genomic_DNA"/>
</dbReference>
<dbReference type="RefSeq" id="WP_380029175.1">
    <property type="nucleotide sequence ID" value="NZ_JBHSHC010000154.1"/>
</dbReference>
<comment type="caution">
    <text evidence="13">The sequence shown here is derived from an EMBL/GenBank/DDBJ whole genome shotgun (WGS) entry which is preliminary data.</text>
</comment>
<dbReference type="SMART" id="SM00228">
    <property type="entry name" value="PDZ"/>
    <property type="match status" value="1"/>
</dbReference>
<dbReference type="Gene3D" id="2.30.42.10">
    <property type="match status" value="1"/>
</dbReference>
<dbReference type="Pfam" id="PF17820">
    <property type="entry name" value="PDZ_6"/>
    <property type="match status" value="1"/>
</dbReference>
<evidence type="ECO:0000256" key="2">
    <source>
        <dbReference type="ARBA" id="ARBA00004141"/>
    </source>
</evidence>
<feature type="transmembrane region" description="Helical" evidence="11">
    <location>
        <begin position="90"/>
        <end position="115"/>
    </location>
</feature>
<gene>
    <name evidence="13" type="primary">rseP</name>
    <name evidence="13" type="ORF">ACFO8Q_22220</name>
</gene>
<dbReference type="Proteomes" id="UP001596002">
    <property type="component" value="Unassembled WGS sequence"/>
</dbReference>
<keyword evidence="6 11" id="KW-0378">Hydrolase</keyword>
<dbReference type="SUPFAM" id="SSF50156">
    <property type="entry name" value="PDZ domain-like"/>
    <property type="match status" value="1"/>
</dbReference>
<dbReference type="InterPro" id="IPR001478">
    <property type="entry name" value="PDZ"/>
</dbReference>
<dbReference type="InterPro" id="IPR008915">
    <property type="entry name" value="Peptidase_M50"/>
</dbReference>
<evidence type="ECO:0000256" key="9">
    <source>
        <dbReference type="ARBA" id="ARBA00023049"/>
    </source>
</evidence>
<evidence type="ECO:0000256" key="5">
    <source>
        <dbReference type="ARBA" id="ARBA00022692"/>
    </source>
</evidence>
<evidence type="ECO:0000256" key="6">
    <source>
        <dbReference type="ARBA" id="ARBA00022801"/>
    </source>
</evidence>
<name>A0ABV9Q7D5_9BACL</name>
<dbReference type="InterPro" id="IPR036034">
    <property type="entry name" value="PDZ_sf"/>
</dbReference>
<dbReference type="PROSITE" id="PS50106">
    <property type="entry name" value="PDZ"/>
    <property type="match status" value="1"/>
</dbReference>
<comment type="similarity">
    <text evidence="3 11">Belongs to the peptidase M50B family.</text>
</comment>
<dbReference type="CDD" id="cd23081">
    <property type="entry name" value="cpPDZ_EcRseP-like"/>
    <property type="match status" value="1"/>
</dbReference>
<evidence type="ECO:0000313" key="13">
    <source>
        <dbReference type="EMBL" id="MFC4770001.1"/>
    </source>
</evidence>
<keyword evidence="5 11" id="KW-0812">Transmembrane</keyword>
<keyword evidence="10 11" id="KW-0472">Membrane</keyword>
<evidence type="ECO:0000256" key="10">
    <source>
        <dbReference type="ARBA" id="ARBA00023136"/>
    </source>
</evidence>
<keyword evidence="14" id="KW-1185">Reference proteome</keyword>
<comment type="subcellular location">
    <subcellularLocation>
        <location evidence="2">Membrane</location>
        <topology evidence="2">Multi-pass membrane protein</topology>
    </subcellularLocation>
</comment>
<sequence length="347" mass="37638">MNIVMALLALGILIFIHELGHFWAARATGVRVEEFAVGFGRPIFRFRRNETVYRLNWIPVGGYVKMLGEDNPEAANAPDNFNNRPLAARMLVIVAGVIMNLVGAVVILALMINLYGMPTGNLKDIYVSNVVPDSVAQKAGIQPNDRLVAINGKKIVTQKDFTNEVQANEGRPVTIQVLRDSKTLDLQMTPIRQGDKPPMVGISIGGTPVYEQYGGFLQNTKAAIQHTGQLTYLTVDGLAKLVTGQFAFKDMAGPVGIIKITGEASEAGLSNYLHIMALLSVNLAVLNLVPIPGLDGGRLVFLILEGLRGGKRIPIEKEASINLIGILFLLGLMVIVTFQDVFKLISP</sequence>
<evidence type="ECO:0000259" key="12">
    <source>
        <dbReference type="PROSITE" id="PS50106"/>
    </source>
</evidence>
<protein>
    <recommendedName>
        <fullName evidence="11">Zinc metalloprotease</fullName>
        <ecNumber evidence="11">3.4.24.-</ecNumber>
    </recommendedName>
</protein>
<dbReference type="PANTHER" id="PTHR42837:SF2">
    <property type="entry name" value="MEMBRANE METALLOPROTEASE ARASP2, CHLOROPLASTIC-RELATED"/>
    <property type="match status" value="1"/>
</dbReference>
<evidence type="ECO:0000256" key="3">
    <source>
        <dbReference type="ARBA" id="ARBA00007931"/>
    </source>
</evidence>
<keyword evidence="7 11" id="KW-0862">Zinc</keyword>
<accession>A0ABV9Q7D5</accession>
<evidence type="ECO:0000256" key="4">
    <source>
        <dbReference type="ARBA" id="ARBA00022670"/>
    </source>
</evidence>
<evidence type="ECO:0000313" key="14">
    <source>
        <dbReference type="Proteomes" id="UP001596002"/>
    </source>
</evidence>
<feature type="transmembrane region" description="Helical" evidence="11">
    <location>
        <begin position="321"/>
        <end position="342"/>
    </location>
</feature>
<dbReference type="CDD" id="cd06163">
    <property type="entry name" value="S2P-M50_PDZ_RseP-like"/>
    <property type="match status" value="1"/>
</dbReference>
<keyword evidence="11" id="KW-0479">Metal-binding</keyword>
<dbReference type="PANTHER" id="PTHR42837">
    <property type="entry name" value="REGULATOR OF SIGMA-E PROTEASE RSEP"/>
    <property type="match status" value="1"/>
</dbReference>
<proteinExistence type="inferred from homology"/>
<keyword evidence="9 11" id="KW-0482">Metalloprotease</keyword>